<protein>
    <submittedName>
        <fullName evidence="7">Nitroreductase</fullName>
    </submittedName>
</protein>
<evidence type="ECO:0000256" key="1">
    <source>
        <dbReference type="ARBA" id="ARBA00001917"/>
    </source>
</evidence>
<evidence type="ECO:0000256" key="2">
    <source>
        <dbReference type="ARBA" id="ARBA00007118"/>
    </source>
</evidence>
<dbReference type="OrthoDB" id="9812105at2"/>
<dbReference type="Pfam" id="PF00881">
    <property type="entry name" value="Nitroreductase"/>
    <property type="match status" value="1"/>
</dbReference>
<dbReference type="PANTHER" id="PTHR43673:SF2">
    <property type="entry name" value="NITROREDUCTASE"/>
    <property type="match status" value="1"/>
</dbReference>
<dbReference type="RefSeq" id="WP_091235486.1">
    <property type="nucleotide sequence ID" value="NZ_FMKA01000021.1"/>
</dbReference>
<dbReference type="Proteomes" id="UP000199315">
    <property type="component" value="Unassembled WGS sequence"/>
</dbReference>
<dbReference type="InterPro" id="IPR000415">
    <property type="entry name" value="Nitroreductase-like"/>
</dbReference>
<evidence type="ECO:0000256" key="5">
    <source>
        <dbReference type="ARBA" id="ARBA00023002"/>
    </source>
</evidence>
<evidence type="ECO:0000256" key="3">
    <source>
        <dbReference type="ARBA" id="ARBA00022630"/>
    </source>
</evidence>
<comment type="similarity">
    <text evidence="2">Belongs to the nitroreductase family.</text>
</comment>
<dbReference type="Gene3D" id="3.40.109.10">
    <property type="entry name" value="NADH Oxidase"/>
    <property type="match status" value="1"/>
</dbReference>
<name>A0A1D3TWA6_9FIRM</name>
<dbReference type="PANTHER" id="PTHR43673">
    <property type="entry name" value="NAD(P)H NITROREDUCTASE YDGI-RELATED"/>
    <property type="match status" value="1"/>
</dbReference>
<keyword evidence="8" id="KW-1185">Reference proteome</keyword>
<reference evidence="7 8" key="1">
    <citation type="submission" date="2016-09" db="EMBL/GenBank/DDBJ databases">
        <authorList>
            <person name="Capua I."/>
            <person name="De Benedictis P."/>
            <person name="Joannis T."/>
            <person name="Lombin L.H."/>
            <person name="Cattoli G."/>
        </authorList>
    </citation>
    <scope>NUCLEOTIDE SEQUENCE [LARGE SCALE GENOMIC DNA]</scope>
    <source>
        <strain evidence="7 8">GluBS11</strain>
    </source>
</reference>
<evidence type="ECO:0000259" key="6">
    <source>
        <dbReference type="Pfam" id="PF00881"/>
    </source>
</evidence>
<dbReference type="AlphaFoldDB" id="A0A1D3TWA6"/>
<accession>A0A1D3TWA6</accession>
<feature type="domain" description="Nitroreductase" evidence="6">
    <location>
        <begin position="29"/>
        <end position="177"/>
    </location>
</feature>
<dbReference type="GO" id="GO:0016491">
    <property type="term" value="F:oxidoreductase activity"/>
    <property type="evidence" value="ECO:0007669"/>
    <property type="project" value="UniProtKB-KW"/>
</dbReference>
<keyword evidence="5" id="KW-0560">Oxidoreductase</keyword>
<evidence type="ECO:0000256" key="4">
    <source>
        <dbReference type="ARBA" id="ARBA00022643"/>
    </source>
</evidence>
<keyword evidence="4" id="KW-0288">FMN</keyword>
<dbReference type="SUPFAM" id="SSF55469">
    <property type="entry name" value="FMN-dependent nitroreductase-like"/>
    <property type="match status" value="1"/>
</dbReference>
<keyword evidence="3" id="KW-0285">Flavoprotein</keyword>
<gene>
    <name evidence="7" type="ORF">SAMN05421730_102126</name>
</gene>
<organism evidence="7 8">
    <name type="scientific">Anaerobium acetethylicum</name>
    <dbReference type="NCBI Taxonomy" id="1619234"/>
    <lineage>
        <taxon>Bacteria</taxon>
        <taxon>Bacillati</taxon>
        <taxon>Bacillota</taxon>
        <taxon>Clostridia</taxon>
        <taxon>Lachnospirales</taxon>
        <taxon>Lachnospiraceae</taxon>
        <taxon>Anaerobium</taxon>
    </lineage>
</organism>
<evidence type="ECO:0000313" key="8">
    <source>
        <dbReference type="Proteomes" id="UP000199315"/>
    </source>
</evidence>
<dbReference type="STRING" id="1619234.SAMN05421730_102126"/>
<evidence type="ECO:0000313" key="7">
    <source>
        <dbReference type="EMBL" id="SCP98478.1"/>
    </source>
</evidence>
<sequence length="198" mass="21011">MQGREEDGSASADAHCGFIRSNMETMKAIEQRQSCRSYLGEQISDKDLQTILEAANAAPIGGAKFETVKLTVIQNADMLAKINAAAVKATGNPDIRPTYGAPTVILISAQIPENQNPSLYCNAACIVENMSLAATDLGLGTVYLLGVMAALSADEELCRELMVPQGFVPVSAMALGKAAAPFKERKLTLSKIATDYVI</sequence>
<dbReference type="InterPro" id="IPR029479">
    <property type="entry name" value="Nitroreductase"/>
</dbReference>
<dbReference type="EMBL" id="FMKA01000021">
    <property type="protein sequence ID" value="SCP98478.1"/>
    <property type="molecule type" value="Genomic_DNA"/>
</dbReference>
<proteinExistence type="inferred from homology"/>
<comment type="cofactor">
    <cofactor evidence="1">
        <name>FMN</name>
        <dbReference type="ChEBI" id="CHEBI:58210"/>
    </cofactor>
</comment>